<organism evidence="1 2">
    <name type="scientific">Telmatocola sphagniphila</name>
    <dbReference type="NCBI Taxonomy" id="1123043"/>
    <lineage>
        <taxon>Bacteria</taxon>
        <taxon>Pseudomonadati</taxon>
        <taxon>Planctomycetota</taxon>
        <taxon>Planctomycetia</taxon>
        <taxon>Gemmatales</taxon>
        <taxon>Gemmataceae</taxon>
    </lineage>
</organism>
<dbReference type="AlphaFoldDB" id="A0A8E6EU51"/>
<dbReference type="KEGG" id="tsph:KIH39_18440"/>
<keyword evidence="2" id="KW-1185">Reference proteome</keyword>
<dbReference type="RefSeq" id="WP_213494699.1">
    <property type="nucleotide sequence ID" value="NZ_CP074694.1"/>
</dbReference>
<proteinExistence type="predicted"/>
<sequence>MNEVDATRENSGPVQEGTATGIEYLDAVRAMITAFYNAEPSINQKPNFKTADDGLVFDFGETKPLVRGWCSRWRHKPREWDITVSTEGSMEAVYRRHCSNLKDFSEASKEAFDAASKELLSEKNQTKIMSGRSF</sequence>
<protein>
    <submittedName>
        <fullName evidence="1">Uncharacterized protein</fullName>
    </submittedName>
</protein>
<evidence type="ECO:0000313" key="1">
    <source>
        <dbReference type="EMBL" id="QVL30817.1"/>
    </source>
</evidence>
<accession>A0A8E6EU51</accession>
<name>A0A8E6EU51_9BACT</name>
<dbReference type="EMBL" id="CP074694">
    <property type="protein sequence ID" value="QVL30817.1"/>
    <property type="molecule type" value="Genomic_DNA"/>
</dbReference>
<reference evidence="1" key="1">
    <citation type="submission" date="2021-05" db="EMBL/GenBank/DDBJ databases">
        <title>Complete genome sequence of the cellulolytic planctomycete Telmatocola sphagniphila SP2T and characterization of the first cellulase from planctomycetes.</title>
        <authorList>
            <person name="Rakitin A.L."/>
            <person name="Beletsky A.V."/>
            <person name="Naumoff D.G."/>
            <person name="Kulichevskaya I.S."/>
            <person name="Mardanov A.V."/>
            <person name="Ravin N.V."/>
            <person name="Dedysh S.N."/>
        </authorList>
    </citation>
    <scope>NUCLEOTIDE SEQUENCE</scope>
    <source>
        <strain evidence="1">SP2T</strain>
    </source>
</reference>
<gene>
    <name evidence="1" type="ORF">KIH39_18440</name>
</gene>
<dbReference type="Proteomes" id="UP000676194">
    <property type="component" value="Chromosome"/>
</dbReference>
<evidence type="ECO:0000313" key="2">
    <source>
        <dbReference type="Proteomes" id="UP000676194"/>
    </source>
</evidence>